<evidence type="ECO:0000313" key="1">
    <source>
        <dbReference type="EMBL" id="EEG23057.1"/>
    </source>
</evidence>
<protein>
    <submittedName>
        <fullName evidence="1">Uncharacterized protein</fullName>
    </submittedName>
</protein>
<dbReference type="HOGENOM" id="CLU_2342319_0_0_4"/>
<comment type="caution">
    <text evidence="1">The sequence shown here is derived from an EMBL/GenBank/DDBJ whole genome shotgun (WGS) entry which is preliminary data.</text>
</comment>
<name>C0DY40_EIKCO</name>
<sequence>MWVRDKAAIAAFFWQIIACGRWADSSEAMLFPHEQPTKFQVALRIAAPPNDDGKNGLLGREKRFQACGSWRLPENAASMVIIIFSLARNCIQADAFR</sequence>
<organism evidence="1 2">
    <name type="scientific">Eikenella corrodens ATCC 23834</name>
    <dbReference type="NCBI Taxonomy" id="546274"/>
    <lineage>
        <taxon>Bacteria</taxon>
        <taxon>Pseudomonadati</taxon>
        <taxon>Pseudomonadota</taxon>
        <taxon>Betaproteobacteria</taxon>
        <taxon>Neisseriales</taxon>
        <taxon>Neisseriaceae</taxon>
        <taxon>Eikenella</taxon>
    </lineage>
</organism>
<accession>C0DY40</accession>
<dbReference type="AlphaFoldDB" id="C0DY40"/>
<reference evidence="1 2" key="1">
    <citation type="submission" date="2009-01" db="EMBL/GenBank/DDBJ databases">
        <authorList>
            <person name="Fulton L."/>
            <person name="Clifton S."/>
            <person name="Chinwalla A.T."/>
            <person name="Mitreva M."/>
            <person name="Sodergren E."/>
            <person name="Weinstock G."/>
            <person name="Clifton S."/>
            <person name="Dooling D.J."/>
            <person name="Fulton B."/>
            <person name="Minx P."/>
            <person name="Pepin K.H."/>
            <person name="Johnson M."/>
            <person name="Bhonagiri V."/>
            <person name="Nash W.E."/>
            <person name="Mardis E.R."/>
            <person name="Wilson R.K."/>
        </authorList>
    </citation>
    <scope>NUCLEOTIDE SEQUENCE [LARGE SCALE GENOMIC DNA]</scope>
    <source>
        <strain evidence="1 2">ATCC 23834</strain>
    </source>
</reference>
<gene>
    <name evidence="1" type="ORF">EIKCOROL_02302</name>
</gene>
<dbReference type="EMBL" id="ACEA01000051">
    <property type="protein sequence ID" value="EEG23057.1"/>
    <property type="molecule type" value="Genomic_DNA"/>
</dbReference>
<evidence type="ECO:0000313" key="2">
    <source>
        <dbReference type="Proteomes" id="UP000005837"/>
    </source>
</evidence>
<dbReference type="Proteomes" id="UP000005837">
    <property type="component" value="Unassembled WGS sequence"/>
</dbReference>
<proteinExistence type="predicted"/>